<dbReference type="Proteomes" id="UP000250266">
    <property type="component" value="Unassembled WGS sequence"/>
</dbReference>
<gene>
    <name evidence="1" type="ORF">K432DRAFT_434501</name>
</gene>
<evidence type="ECO:0000313" key="1">
    <source>
        <dbReference type="EMBL" id="OCK80876.1"/>
    </source>
</evidence>
<dbReference type="AlphaFoldDB" id="A0A8E2EBT4"/>
<dbReference type="EMBL" id="KV744942">
    <property type="protein sequence ID" value="OCK80876.1"/>
    <property type="molecule type" value="Genomic_DNA"/>
</dbReference>
<keyword evidence="2" id="KW-1185">Reference proteome</keyword>
<accession>A0A8E2EBT4</accession>
<dbReference type="OrthoDB" id="2345911at2759"/>
<organism evidence="1 2">
    <name type="scientific">Lepidopterella palustris CBS 459.81</name>
    <dbReference type="NCBI Taxonomy" id="1314670"/>
    <lineage>
        <taxon>Eukaryota</taxon>
        <taxon>Fungi</taxon>
        <taxon>Dikarya</taxon>
        <taxon>Ascomycota</taxon>
        <taxon>Pezizomycotina</taxon>
        <taxon>Dothideomycetes</taxon>
        <taxon>Pleosporomycetidae</taxon>
        <taxon>Mytilinidiales</taxon>
        <taxon>Argynnaceae</taxon>
        <taxon>Lepidopterella</taxon>
    </lineage>
</organism>
<reference evidence="1 2" key="1">
    <citation type="journal article" date="2016" name="Nat. Commun.">
        <title>Ectomycorrhizal ecology is imprinted in the genome of the dominant symbiotic fungus Cenococcum geophilum.</title>
        <authorList>
            <consortium name="DOE Joint Genome Institute"/>
            <person name="Peter M."/>
            <person name="Kohler A."/>
            <person name="Ohm R.A."/>
            <person name="Kuo A."/>
            <person name="Krutzmann J."/>
            <person name="Morin E."/>
            <person name="Arend M."/>
            <person name="Barry K.W."/>
            <person name="Binder M."/>
            <person name="Choi C."/>
            <person name="Clum A."/>
            <person name="Copeland A."/>
            <person name="Grisel N."/>
            <person name="Haridas S."/>
            <person name="Kipfer T."/>
            <person name="LaButti K."/>
            <person name="Lindquist E."/>
            <person name="Lipzen A."/>
            <person name="Maire R."/>
            <person name="Meier B."/>
            <person name="Mihaltcheva S."/>
            <person name="Molinier V."/>
            <person name="Murat C."/>
            <person name="Poggeler S."/>
            <person name="Quandt C.A."/>
            <person name="Sperisen C."/>
            <person name="Tritt A."/>
            <person name="Tisserant E."/>
            <person name="Crous P.W."/>
            <person name="Henrissat B."/>
            <person name="Nehls U."/>
            <person name="Egli S."/>
            <person name="Spatafora J.W."/>
            <person name="Grigoriev I.V."/>
            <person name="Martin F.M."/>
        </authorList>
    </citation>
    <scope>NUCLEOTIDE SEQUENCE [LARGE SCALE GENOMIC DNA]</scope>
    <source>
        <strain evidence="1 2">CBS 459.81</strain>
    </source>
</reference>
<proteinExistence type="predicted"/>
<sequence>MSNSSEAPPCASPPYLVAWPSLVSRSIAAWDDLATNEQPTRNDFPRSMLEECHSLDDFLVQGGKPLMLWFFQQRSAFMSQKRMKKWSRSELDDYVLLPSLPGFVTRHDCFFVSPFWRTQNHPDPDGEYLRSHQAELESQTWSYIWVDWTCMPQSPRSLPEEAYFHRCLRTMPGIIRNCIGMTSDIKTFLQHIYEMLKTGVQATLAKHGYRCSYVRDRQRFHFSIGTIRNIMDHMTWFNTVQIQYYSGAELIRFEGTLVVDEQMHTFTPFPRWVSSKITILGAC</sequence>
<name>A0A8E2EBT4_9PEZI</name>
<protein>
    <submittedName>
        <fullName evidence="1">Uncharacterized protein</fullName>
    </submittedName>
</protein>
<evidence type="ECO:0000313" key="2">
    <source>
        <dbReference type="Proteomes" id="UP000250266"/>
    </source>
</evidence>